<organism evidence="1 2">
    <name type="scientific">Aspergillus pseudocaelatus</name>
    <dbReference type="NCBI Taxonomy" id="1825620"/>
    <lineage>
        <taxon>Eukaryota</taxon>
        <taxon>Fungi</taxon>
        <taxon>Dikarya</taxon>
        <taxon>Ascomycota</taxon>
        <taxon>Pezizomycotina</taxon>
        <taxon>Eurotiomycetes</taxon>
        <taxon>Eurotiomycetidae</taxon>
        <taxon>Eurotiales</taxon>
        <taxon>Aspergillaceae</taxon>
        <taxon>Aspergillus</taxon>
        <taxon>Aspergillus subgen. Circumdati</taxon>
    </lineage>
</organism>
<dbReference type="Proteomes" id="UP000325395">
    <property type="component" value="Unassembled WGS sequence"/>
</dbReference>
<sequence length="56" mass="6517">MLLLYAFSFVFHNFLQIDPNGFLRKIKWPVELMDTLGRCGNISSTILCHVLFDLDI</sequence>
<accession>A0ABQ6WU18</accession>
<evidence type="ECO:0000313" key="1">
    <source>
        <dbReference type="EMBL" id="KAE8420610.1"/>
    </source>
</evidence>
<dbReference type="EMBL" id="ML735707">
    <property type="protein sequence ID" value="KAE8420610.1"/>
    <property type="molecule type" value="Genomic_DNA"/>
</dbReference>
<proteinExistence type="predicted"/>
<keyword evidence="2" id="KW-1185">Reference proteome</keyword>
<protein>
    <submittedName>
        <fullName evidence="1">Uncharacterized protein</fullName>
    </submittedName>
</protein>
<evidence type="ECO:0000313" key="2">
    <source>
        <dbReference type="Proteomes" id="UP000325395"/>
    </source>
</evidence>
<name>A0ABQ6WU18_9EURO</name>
<gene>
    <name evidence="1" type="ORF">BDV36DRAFT_249216</name>
</gene>
<reference evidence="1 2" key="1">
    <citation type="submission" date="2019-04" db="EMBL/GenBank/DDBJ databases">
        <authorList>
            <consortium name="DOE Joint Genome Institute"/>
            <person name="Mondo S."/>
            <person name="Kjaerbolling I."/>
            <person name="Vesth T."/>
            <person name="Frisvad J.C."/>
            <person name="Nybo J.L."/>
            <person name="Theobald S."/>
            <person name="Kildgaard S."/>
            <person name="Isbrandt T."/>
            <person name="Kuo A."/>
            <person name="Sato A."/>
            <person name="Lyhne E.K."/>
            <person name="Kogle M.E."/>
            <person name="Wiebenga A."/>
            <person name="Kun R.S."/>
            <person name="Lubbers R.J."/>
            <person name="Makela M.R."/>
            <person name="Barry K."/>
            <person name="Chovatia M."/>
            <person name="Clum A."/>
            <person name="Daum C."/>
            <person name="Haridas S."/>
            <person name="He G."/>
            <person name="LaButti K."/>
            <person name="Lipzen A."/>
            <person name="Riley R."/>
            <person name="Salamov A."/>
            <person name="Simmons B.A."/>
            <person name="Magnuson J.K."/>
            <person name="Henrissat B."/>
            <person name="Mortensen U.H."/>
            <person name="Larsen T.O."/>
            <person name="Devries R.P."/>
            <person name="Grigoriev I.V."/>
            <person name="Machida M."/>
            <person name="Baker S.E."/>
            <person name="Andersen M.R."/>
            <person name="Cantor M.N."/>
            <person name="Hua S.X."/>
        </authorList>
    </citation>
    <scope>NUCLEOTIDE SEQUENCE [LARGE SCALE GENOMIC DNA]</scope>
    <source>
        <strain evidence="1 2">CBS 117616</strain>
    </source>
</reference>